<dbReference type="GeneID" id="77676991"/>
<dbReference type="InterPro" id="IPR001232">
    <property type="entry name" value="SKP1-like"/>
</dbReference>
<dbReference type="InterPro" id="IPR039948">
    <property type="entry name" value="ELC1"/>
</dbReference>
<dbReference type="Proteomes" id="UP000054524">
    <property type="component" value="Unassembled WGS sequence"/>
</dbReference>
<evidence type="ECO:0000313" key="5">
    <source>
        <dbReference type="EMBL" id="KFG25248.1"/>
    </source>
</evidence>
<keyword evidence="4" id="KW-0539">Nucleus</keyword>
<evidence type="ECO:0000313" key="6">
    <source>
        <dbReference type="Proteomes" id="UP000054524"/>
    </source>
</evidence>
<dbReference type="OrthoDB" id="249087at2759"/>
<gene>
    <name evidence="5" type="ORF">NESG_02018</name>
</gene>
<evidence type="ECO:0000256" key="3">
    <source>
        <dbReference type="ARBA" id="ARBA00021347"/>
    </source>
</evidence>
<dbReference type="EMBL" id="AKIJ01000005">
    <property type="protein sequence ID" value="KFG25248.1"/>
    <property type="molecule type" value="Genomic_DNA"/>
</dbReference>
<keyword evidence="6" id="KW-1185">Reference proteome</keyword>
<dbReference type="GO" id="GO:0005634">
    <property type="term" value="C:nucleus"/>
    <property type="evidence" value="ECO:0007669"/>
    <property type="project" value="UniProtKB-SubCell"/>
</dbReference>
<protein>
    <recommendedName>
        <fullName evidence="3">Elongin-C</fullName>
    </recommendedName>
</protein>
<dbReference type="SUPFAM" id="SSF54695">
    <property type="entry name" value="POZ domain"/>
    <property type="match status" value="1"/>
</dbReference>
<evidence type="ECO:0000256" key="1">
    <source>
        <dbReference type="ARBA" id="ARBA00004123"/>
    </source>
</evidence>
<dbReference type="AlphaFoldDB" id="A0A086IZD0"/>
<name>A0A086IZD0_NEMA1</name>
<organism evidence="5 6">
    <name type="scientific">Nematocida ausubeli (strain ATCC PRA-371 / ERTm2)</name>
    <name type="common">Nematode killer fungus</name>
    <dbReference type="NCBI Taxonomy" id="1913371"/>
    <lineage>
        <taxon>Eukaryota</taxon>
        <taxon>Fungi</taxon>
        <taxon>Fungi incertae sedis</taxon>
        <taxon>Microsporidia</taxon>
        <taxon>Nematocida</taxon>
    </lineage>
</organism>
<dbReference type="GO" id="GO:0006511">
    <property type="term" value="P:ubiquitin-dependent protein catabolic process"/>
    <property type="evidence" value="ECO:0007669"/>
    <property type="project" value="InterPro"/>
</dbReference>
<dbReference type="FunFam" id="3.30.710.10:FF:000035">
    <property type="entry name" value="Elongin C transcription elongation factor"/>
    <property type="match status" value="1"/>
</dbReference>
<sequence length="110" mass="12978">MEETQTISKDKKDTSDRMIRLICSTQQEVQIPYSILCESNLLRALVDDKAFIESKNNSILLPVTYSSLKRIIEYLYYKQNYTINRMEIDDFKIEDNETLDLLEVSAFLRL</sequence>
<dbReference type="HOGENOM" id="CLU_130038_4_0_1"/>
<dbReference type="PANTHER" id="PTHR20648">
    <property type="entry name" value="ELONGIN-C"/>
    <property type="match status" value="1"/>
</dbReference>
<dbReference type="RefSeq" id="XP_052903803.1">
    <property type="nucleotide sequence ID" value="XM_053049632.1"/>
</dbReference>
<proteinExistence type="inferred from homology"/>
<evidence type="ECO:0000256" key="2">
    <source>
        <dbReference type="ARBA" id="ARBA00009993"/>
    </source>
</evidence>
<dbReference type="InterPro" id="IPR011333">
    <property type="entry name" value="SKP1/BTB/POZ_sf"/>
</dbReference>
<comment type="caution">
    <text evidence="5">The sequence shown here is derived from an EMBL/GenBank/DDBJ whole genome shotgun (WGS) entry which is preliminary data.</text>
</comment>
<accession>A0A086IZD0</accession>
<evidence type="ECO:0000256" key="4">
    <source>
        <dbReference type="ARBA" id="ARBA00023242"/>
    </source>
</evidence>
<dbReference type="Gene3D" id="3.30.710.10">
    <property type="entry name" value="Potassium Channel Kv1.1, Chain A"/>
    <property type="match status" value="1"/>
</dbReference>
<dbReference type="SMART" id="SM00512">
    <property type="entry name" value="Skp1"/>
    <property type="match status" value="1"/>
</dbReference>
<reference evidence="5 6" key="1">
    <citation type="journal article" date="2014" name="Genome Announc.">
        <title>Genome Sequence of the Microsporidian Species Nematocida sp1 Strain ERTm6 (ATCC PRA-372).</title>
        <authorList>
            <person name="Bakowski M.A."/>
            <person name="Priest M."/>
            <person name="Young S."/>
            <person name="Cuomo C.A."/>
            <person name="Troemel E.R."/>
        </authorList>
    </citation>
    <scope>NUCLEOTIDE SEQUENCE [LARGE SCALE GENOMIC DNA]</scope>
    <source>
        <strain evidence="5 6">ERTm6</strain>
    </source>
</reference>
<comment type="subcellular location">
    <subcellularLocation>
        <location evidence="1">Nucleus</location>
    </subcellularLocation>
</comment>
<comment type="similarity">
    <text evidence="2">Belongs to the SKP1 family.</text>
</comment>